<dbReference type="EMBL" id="JACXAF010000013">
    <property type="protein sequence ID" value="MBD1389902.1"/>
    <property type="molecule type" value="Genomic_DNA"/>
</dbReference>
<sequence length="628" mass="68932">MSLFDKVAIASVVAILSSVTVIGCHSTSGNSSGNAELRFSAAGSDIIPLEQRSRRKWDNAVIADLDLDGKLDIITTDHAYRANIFWNEGGYFSGPQLLIGGDTHGVAAADYDLDGKVEIVVSQGGGAGTNPRFPVGFEVNPDRTLSKRKVFDHFERSRGRAVKLVDSDNDGMLNLITSAFPLKSQPDGANFHYRQESLRQFEFIERLPFAQWLGYKVLVTDYNNDNDPDVVFYGGADMVLIEGGEGTSFTNVSQAVLGELANTHDVSSIAEIDFDNDGDFDWLLTRAKHQFTGQSYYDSEQRRFAFFSRFKPLAIDDLHIAGDFKLENLQMAFPTFDVFIGASKQPLSFDVDRHGHKDFTLSPQQAEGWPASTEQKGLYIGYLGDGIWRVFANTKSPTAAVILNVVSAPQTTDEELIPVRLFENRHGQFVDVTDAMAIDVAEQTASSAIGDFDNDGWSDIFIVRYGNMASETQQIIYRNQQGKGFKRIEGHGVISTELGATGSGAEVFDYDADGDLDLFYANERGRWHLFTNDAANNGNSYLMVEVANAPSGKAGPMGAVMTVDACGMTYRRVVGQTSAAFSHSNINQLHVGLGQCQQIGDGVVVWSNGERQQFTITDLNQRLVVGKR</sequence>
<dbReference type="SUPFAM" id="SSF69318">
    <property type="entry name" value="Integrin alpha N-terminal domain"/>
    <property type="match status" value="2"/>
</dbReference>
<gene>
    <name evidence="3" type="ORF">IC617_10720</name>
</gene>
<dbReference type="InterPro" id="IPR028994">
    <property type="entry name" value="Integrin_alpha_N"/>
</dbReference>
<protein>
    <submittedName>
        <fullName evidence="3">CRTAC1 family protein</fullName>
    </submittedName>
</protein>
<evidence type="ECO:0000256" key="1">
    <source>
        <dbReference type="ARBA" id="ARBA00022729"/>
    </source>
</evidence>
<dbReference type="PROSITE" id="PS51257">
    <property type="entry name" value="PROKAR_LIPOPROTEIN"/>
    <property type="match status" value="1"/>
</dbReference>
<dbReference type="AlphaFoldDB" id="A0A8J6QUI7"/>
<dbReference type="Proteomes" id="UP000638014">
    <property type="component" value="Unassembled WGS sequence"/>
</dbReference>
<dbReference type="Pfam" id="PF07593">
    <property type="entry name" value="UnbV_ASPIC"/>
    <property type="match status" value="1"/>
</dbReference>
<feature type="domain" description="ASPIC/UnbV" evidence="2">
    <location>
        <begin position="558"/>
        <end position="623"/>
    </location>
</feature>
<reference evidence="3" key="1">
    <citation type="submission" date="2020-09" db="EMBL/GenBank/DDBJ databases">
        <title>A novel bacterium of genus Neiella, isolated from South China Sea.</title>
        <authorList>
            <person name="Huang H."/>
            <person name="Mo K."/>
            <person name="Hu Y."/>
        </authorList>
    </citation>
    <scope>NUCLEOTIDE SEQUENCE</scope>
    <source>
        <strain evidence="3">HB171785</strain>
    </source>
</reference>
<keyword evidence="1" id="KW-0732">Signal</keyword>
<dbReference type="Pfam" id="PF13517">
    <property type="entry name" value="FG-GAP_3"/>
    <property type="match status" value="1"/>
</dbReference>
<dbReference type="PANTHER" id="PTHR44103">
    <property type="entry name" value="PROPROTEIN CONVERTASE P"/>
    <property type="match status" value="1"/>
</dbReference>
<proteinExistence type="predicted"/>
<name>A0A8J6QUI7_9GAMM</name>
<accession>A0A8J6QUI7</accession>
<dbReference type="InterPro" id="IPR013517">
    <property type="entry name" value="FG-GAP"/>
</dbReference>
<keyword evidence="4" id="KW-1185">Reference proteome</keyword>
<organism evidence="3 4">
    <name type="scientific">Neiella litorisoli</name>
    <dbReference type="NCBI Taxonomy" id="2771431"/>
    <lineage>
        <taxon>Bacteria</taxon>
        <taxon>Pseudomonadati</taxon>
        <taxon>Pseudomonadota</taxon>
        <taxon>Gammaproteobacteria</taxon>
        <taxon>Alteromonadales</taxon>
        <taxon>Echinimonadaceae</taxon>
        <taxon>Neiella</taxon>
    </lineage>
</organism>
<dbReference type="PANTHER" id="PTHR44103:SF1">
    <property type="entry name" value="PROPROTEIN CONVERTASE P"/>
    <property type="match status" value="1"/>
</dbReference>
<evidence type="ECO:0000313" key="4">
    <source>
        <dbReference type="Proteomes" id="UP000638014"/>
    </source>
</evidence>
<dbReference type="InterPro" id="IPR011519">
    <property type="entry name" value="UnbV_ASPIC"/>
</dbReference>
<comment type="caution">
    <text evidence="3">The sequence shown here is derived from an EMBL/GenBank/DDBJ whole genome shotgun (WGS) entry which is preliminary data.</text>
</comment>
<dbReference type="RefSeq" id="WP_191144998.1">
    <property type="nucleotide sequence ID" value="NZ_JACXAF010000013.1"/>
</dbReference>
<dbReference type="Gene3D" id="2.130.10.130">
    <property type="entry name" value="Integrin alpha, N-terminal"/>
    <property type="match status" value="2"/>
</dbReference>
<evidence type="ECO:0000259" key="2">
    <source>
        <dbReference type="Pfam" id="PF07593"/>
    </source>
</evidence>
<evidence type="ECO:0000313" key="3">
    <source>
        <dbReference type="EMBL" id="MBD1389902.1"/>
    </source>
</evidence>